<feature type="non-terminal residue" evidence="3">
    <location>
        <position position="398"/>
    </location>
</feature>
<keyword evidence="4" id="KW-1185">Reference proteome</keyword>
<dbReference type="EMBL" id="MCFH01000069">
    <property type="protein sequence ID" value="ORX42213.1"/>
    <property type="molecule type" value="Genomic_DNA"/>
</dbReference>
<dbReference type="Proteomes" id="UP000193719">
    <property type="component" value="Unassembled WGS sequence"/>
</dbReference>
<evidence type="ECO:0000313" key="4">
    <source>
        <dbReference type="Proteomes" id="UP000193719"/>
    </source>
</evidence>
<dbReference type="OrthoDB" id="10624137at2759"/>
<feature type="region of interest" description="Disordered" evidence="1">
    <location>
        <begin position="215"/>
        <end position="375"/>
    </location>
</feature>
<feature type="compositionally biased region" description="Low complexity" evidence="1">
    <location>
        <begin position="215"/>
        <end position="329"/>
    </location>
</feature>
<evidence type="ECO:0000256" key="1">
    <source>
        <dbReference type="SAM" id="MobiDB-lite"/>
    </source>
</evidence>
<dbReference type="AlphaFoldDB" id="A0A1Y1UXF8"/>
<evidence type="ECO:0000256" key="2">
    <source>
        <dbReference type="SAM" id="SignalP"/>
    </source>
</evidence>
<feature type="chain" id="PRO_5012508200" evidence="2">
    <location>
        <begin position="19"/>
        <end position="398"/>
    </location>
</feature>
<feature type="signal peptide" evidence="2">
    <location>
        <begin position="1"/>
        <end position="18"/>
    </location>
</feature>
<protein>
    <submittedName>
        <fullName evidence="3">Uncharacterized protein</fullName>
    </submittedName>
</protein>
<name>A0A1Y1UXF8_9FUNG</name>
<comment type="caution">
    <text evidence="3">The sequence shown here is derived from an EMBL/GenBank/DDBJ whole genome shotgun (WGS) entry which is preliminary data.</text>
</comment>
<gene>
    <name evidence="3" type="ORF">BCR36DRAFT_587391</name>
</gene>
<keyword evidence="2" id="KW-0732">Signal</keyword>
<reference evidence="3 4" key="2">
    <citation type="submission" date="2016-08" db="EMBL/GenBank/DDBJ databases">
        <title>Pervasive Adenine N6-methylation of Active Genes in Fungi.</title>
        <authorList>
            <consortium name="DOE Joint Genome Institute"/>
            <person name="Mondo S.J."/>
            <person name="Dannebaum R.O."/>
            <person name="Kuo R.C."/>
            <person name="Labutti K."/>
            <person name="Haridas S."/>
            <person name="Kuo A."/>
            <person name="Salamov A."/>
            <person name="Ahrendt S.R."/>
            <person name="Lipzen A."/>
            <person name="Sullivan W."/>
            <person name="Andreopoulos W.B."/>
            <person name="Clum A."/>
            <person name="Lindquist E."/>
            <person name="Daum C."/>
            <person name="Ramamoorthy G.K."/>
            <person name="Gryganskyi A."/>
            <person name="Culley D."/>
            <person name="Magnuson J.K."/>
            <person name="James T.Y."/>
            <person name="O'Malley M.A."/>
            <person name="Stajich J.E."/>
            <person name="Spatafora J.W."/>
            <person name="Visel A."/>
            <person name="Grigoriev I.V."/>
        </authorList>
    </citation>
    <scope>NUCLEOTIDE SEQUENCE [LARGE SCALE GENOMIC DNA]</scope>
    <source>
        <strain evidence="4">finn</strain>
    </source>
</reference>
<organism evidence="3 4">
    <name type="scientific">Piromyces finnis</name>
    <dbReference type="NCBI Taxonomy" id="1754191"/>
    <lineage>
        <taxon>Eukaryota</taxon>
        <taxon>Fungi</taxon>
        <taxon>Fungi incertae sedis</taxon>
        <taxon>Chytridiomycota</taxon>
        <taxon>Chytridiomycota incertae sedis</taxon>
        <taxon>Neocallimastigomycetes</taxon>
        <taxon>Neocallimastigales</taxon>
        <taxon>Neocallimastigaceae</taxon>
        <taxon>Piromyces</taxon>
    </lineage>
</organism>
<accession>A0A1Y1UXF8</accession>
<proteinExistence type="predicted"/>
<evidence type="ECO:0000313" key="3">
    <source>
        <dbReference type="EMBL" id="ORX42213.1"/>
    </source>
</evidence>
<sequence>MKLSTKLLSLICITSALSSPLNKRDIPLSTQCENAIYKAYNNYKNGCNVNIINIPDRLLDPICSTYNEKVCKEFENLNFLNLPECRRDNAIPLYIANHGKDVYIANLRLKCTKDENNNYCPLSYFLNTDSEIQATCESKICTSKSIEFFENIGKFNQNLEYKVGIYNRDYGTSEEIYYKFDNEELQSIMRYLKSNKCTSQAIVKPTTITTTTTTVRPTTTTVRPTTTTVRRTTTTTTVKPTTTTTTTVKPSTITTTTTTTVEPTTTTTTTTVEPTTTTTTTVEPTTTTTTTTVEPTTTTTTTTVEPTTTTTTTTTVEPEPTAAVEPESTNAVEPEPTNAVEPESTNAVEPEPTNAVEPESTNAVEPEPTNAVEPESTAIVKLNQKRLKNVVNVLLRII</sequence>
<reference evidence="3 4" key="1">
    <citation type="submission" date="2016-08" db="EMBL/GenBank/DDBJ databases">
        <title>Genomes of anaerobic fungi encode conserved fungal cellulosomes for biomass hydrolysis.</title>
        <authorList>
            <consortium name="DOE Joint Genome Institute"/>
            <person name="Haitjema C.H."/>
            <person name="Gilmore S.P."/>
            <person name="Henske J.K."/>
            <person name="Solomon K.V."/>
            <person name="De Groot R."/>
            <person name="Kuo A."/>
            <person name="Mondo S.J."/>
            <person name="Salamov A.A."/>
            <person name="Labutti K."/>
            <person name="Zhao Z."/>
            <person name="Chiniquy J."/>
            <person name="Barry K."/>
            <person name="Brewer H.M."/>
            <person name="Purvine S.O."/>
            <person name="Wright A.T."/>
            <person name="Boxma B."/>
            <person name="Van Alen T."/>
            <person name="Hackstein J.H."/>
            <person name="Baker S.E."/>
            <person name="Grigoriev I.V."/>
            <person name="O'Malley M.A."/>
        </authorList>
    </citation>
    <scope>NUCLEOTIDE SEQUENCE [LARGE SCALE GENOMIC DNA]</scope>
    <source>
        <strain evidence="4">finn</strain>
    </source>
</reference>